<dbReference type="PATRIC" id="fig|187330.3.peg.2806"/>
<feature type="transmembrane region" description="Helical" evidence="1">
    <location>
        <begin position="139"/>
        <end position="157"/>
    </location>
</feature>
<evidence type="ECO:0000256" key="1">
    <source>
        <dbReference type="SAM" id="Phobius"/>
    </source>
</evidence>
<dbReference type="Proteomes" id="UP000037848">
    <property type="component" value="Unassembled WGS sequence"/>
</dbReference>
<organism evidence="2 3">
    <name type="scientific">Pseudoalteromonas porphyrae</name>
    <dbReference type="NCBI Taxonomy" id="187330"/>
    <lineage>
        <taxon>Bacteria</taxon>
        <taxon>Pseudomonadati</taxon>
        <taxon>Pseudomonadota</taxon>
        <taxon>Gammaproteobacteria</taxon>
        <taxon>Alteromonadales</taxon>
        <taxon>Pseudoalteromonadaceae</taxon>
        <taxon>Pseudoalteromonas</taxon>
    </lineage>
</organism>
<keyword evidence="3" id="KW-1185">Reference proteome</keyword>
<evidence type="ECO:0000313" key="2">
    <source>
        <dbReference type="EMBL" id="KPH64668.1"/>
    </source>
</evidence>
<name>A0A0N0M102_9GAMM</name>
<comment type="caution">
    <text evidence="2">The sequence shown here is derived from an EMBL/GenBank/DDBJ whole genome shotgun (WGS) entry which is preliminary data.</text>
</comment>
<evidence type="ECO:0000313" key="3">
    <source>
        <dbReference type="Proteomes" id="UP000037848"/>
    </source>
</evidence>
<reference evidence="2 3" key="1">
    <citation type="submission" date="2015-08" db="EMBL/GenBank/DDBJ databases">
        <title>Draft Genome Sequence of Pseudoalteromonas porphyrae UCD-SED14.</title>
        <authorList>
            <person name="Coil D.A."/>
            <person name="Jospin G."/>
            <person name="Lee R.D."/>
            <person name="Eisen J.A."/>
        </authorList>
    </citation>
    <scope>NUCLEOTIDE SEQUENCE [LARGE SCALE GENOMIC DNA]</scope>
    <source>
        <strain evidence="2 3">UCD-SED14</strain>
    </source>
</reference>
<accession>A0A0N0M102</accession>
<proteinExistence type="predicted"/>
<keyword evidence="1" id="KW-0812">Transmembrane</keyword>
<gene>
    <name evidence="2" type="ORF">ADS77_05205</name>
</gene>
<sequence length="184" mass="21206">MSPSSHFIMSWLSSNLIKGRVRERRIITISGIAPDIDGVGLLIDPILRMAGHSSNLWGEWHHSLHNLGFCLFVTCIAYITASINKFKVACMAFLLFHLHLVCDLIGSKGPDGYQWPLSYLSPFSEVVTLSWKYQWELNAWPNIAIALVLYLVMFRCIKYKKRSPFEIMSKKADDAFFRIFDRFK</sequence>
<protein>
    <recommendedName>
        <fullName evidence="4">Metal-dependent hydrolase</fullName>
    </recommendedName>
</protein>
<dbReference type="STRING" id="187330.AMS58_10995"/>
<evidence type="ECO:0008006" key="4">
    <source>
        <dbReference type="Google" id="ProtNLM"/>
    </source>
</evidence>
<feature type="transmembrane region" description="Helical" evidence="1">
    <location>
        <begin position="63"/>
        <end position="81"/>
    </location>
</feature>
<keyword evidence="1" id="KW-1133">Transmembrane helix</keyword>
<feature type="transmembrane region" description="Helical" evidence="1">
    <location>
        <begin position="88"/>
        <end position="106"/>
    </location>
</feature>
<dbReference type="AlphaFoldDB" id="A0A0N0M102"/>
<keyword evidence="1" id="KW-0472">Membrane</keyword>
<dbReference type="EMBL" id="LHPH01000004">
    <property type="protein sequence ID" value="KPH64668.1"/>
    <property type="molecule type" value="Genomic_DNA"/>
</dbReference>